<dbReference type="Proteomes" id="UP001189624">
    <property type="component" value="Chromosome 6"/>
</dbReference>
<accession>A0AA86SJK7</accession>
<protein>
    <submittedName>
        <fullName evidence="1">Uncharacterized protein</fullName>
    </submittedName>
</protein>
<name>A0AA86SJK7_9FABA</name>
<evidence type="ECO:0000313" key="1">
    <source>
        <dbReference type="EMBL" id="CAJ1962184.1"/>
    </source>
</evidence>
<dbReference type="EMBL" id="OY731403">
    <property type="protein sequence ID" value="CAJ1962184.1"/>
    <property type="molecule type" value="Genomic_DNA"/>
</dbReference>
<keyword evidence="2" id="KW-1185">Reference proteome</keyword>
<dbReference type="AlphaFoldDB" id="A0AA86SJK7"/>
<reference evidence="1" key="1">
    <citation type="submission" date="2023-10" db="EMBL/GenBank/DDBJ databases">
        <authorList>
            <person name="Domelevo Entfellner J.-B."/>
        </authorList>
    </citation>
    <scope>NUCLEOTIDE SEQUENCE</scope>
</reference>
<sequence>MACSSSILCGRDVISLSVQPISSYMHTLNAVMMSIARQLSASLRSMRQSGK</sequence>
<organism evidence="1 2">
    <name type="scientific">Sphenostylis stenocarpa</name>
    <dbReference type="NCBI Taxonomy" id="92480"/>
    <lineage>
        <taxon>Eukaryota</taxon>
        <taxon>Viridiplantae</taxon>
        <taxon>Streptophyta</taxon>
        <taxon>Embryophyta</taxon>
        <taxon>Tracheophyta</taxon>
        <taxon>Spermatophyta</taxon>
        <taxon>Magnoliopsida</taxon>
        <taxon>eudicotyledons</taxon>
        <taxon>Gunneridae</taxon>
        <taxon>Pentapetalae</taxon>
        <taxon>rosids</taxon>
        <taxon>fabids</taxon>
        <taxon>Fabales</taxon>
        <taxon>Fabaceae</taxon>
        <taxon>Papilionoideae</taxon>
        <taxon>50 kb inversion clade</taxon>
        <taxon>NPAAA clade</taxon>
        <taxon>indigoferoid/millettioid clade</taxon>
        <taxon>Phaseoleae</taxon>
        <taxon>Sphenostylis</taxon>
    </lineage>
</organism>
<proteinExistence type="predicted"/>
<gene>
    <name evidence="1" type="ORF">AYBTSS11_LOCUS19111</name>
</gene>
<evidence type="ECO:0000313" key="2">
    <source>
        <dbReference type="Proteomes" id="UP001189624"/>
    </source>
</evidence>
<dbReference type="Gramene" id="rna-AYBTSS11_LOCUS19111">
    <property type="protein sequence ID" value="CAJ1962184.1"/>
    <property type="gene ID" value="gene-AYBTSS11_LOCUS19111"/>
</dbReference>